<organism evidence="5 6">
    <name type="scientific">Floricoccus penangensis</name>
    <dbReference type="NCBI Taxonomy" id="1859475"/>
    <lineage>
        <taxon>Bacteria</taxon>
        <taxon>Bacillati</taxon>
        <taxon>Bacillota</taxon>
        <taxon>Bacilli</taxon>
        <taxon>Lactobacillales</taxon>
        <taxon>Streptococcaceae</taxon>
        <taxon>Floricoccus</taxon>
    </lineage>
</organism>
<protein>
    <recommendedName>
        <fullName evidence="4">HTH cro/C1-type domain-containing protein</fullName>
    </recommendedName>
</protein>
<dbReference type="OrthoDB" id="2220167at2"/>
<evidence type="ECO:0000259" key="4">
    <source>
        <dbReference type="PROSITE" id="PS50943"/>
    </source>
</evidence>
<dbReference type="RefSeq" id="WP_070788690.1">
    <property type="nucleotide sequence ID" value="NZ_MKIQ01000031.1"/>
</dbReference>
<dbReference type="CDD" id="cd00093">
    <property type="entry name" value="HTH_XRE"/>
    <property type="match status" value="1"/>
</dbReference>
<dbReference type="SUPFAM" id="SSF47413">
    <property type="entry name" value="lambda repressor-like DNA-binding domains"/>
    <property type="match status" value="1"/>
</dbReference>
<gene>
    <name evidence="5" type="ORF">BG262_06935</name>
</gene>
<dbReference type="InterPro" id="IPR036286">
    <property type="entry name" value="LexA/Signal_pep-like_sf"/>
</dbReference>
<dbReference type="Proteomes" id="UP000177273">
    <property type="component" value="Unassembled WGS sequence"/>
</dbReference>
<dbReference type="Gene3D" id="2.10.109.10">
    <property type="entry name" value="Umud Fragment, subunit A"/>
    <property type="match status" value="1"/>
</dbReference>
<dbReference type="InterPro" id="IPR001387">
    <property type="entry name" value="Cro/C1-type_HTH"/>
</dbReference>
<dbReference type="InterPro" id="IPR010982">
    <property type="entry name" value="Lambda_DNA-bd_dom_sf"/>
</dbReference>
<keyword evidence="3" id="KW-0804">Transcription</keyword>
<evidence type="ECO:0000256" key="3">
    <source>
        <dbReference type="ARBA" id="ARBA00023163"/>
    </source>
</evidence>
<dbReference type="SMART" id="SM00530">
    <property type="entry name" value="HTH_XRE"/>
    <property type="match status" value="1"/>
</dbReference>
<keyword evidence="2" id="KW-0238">DNA-binding</keyword>
<keyword evidence="6" id="KW-1185">Reference proteome</keyword>
<accession>A0A9Q5JE72</accession>
<dbReference type="Pfam" id="PF01381">
    <property type="entry name" value="HTH_3"/>
    <property type="match status" value="1"/>
</dbReference>
<sequence>MSNVKNKQILSRNLKRYLKKNKLNVKQFSSHINVKYTTVVDWVNGKTYPRMDKIDLMADFFNIQKCKLIESQFSLYQNNYDTNDKFDQDIYICGYIISSTAQVFRNVFKEVFYADLEHCNMLEKSVVQVIGNSMLPYIKHGDLLYLDKTSSIHENDIILFSIENKEYIYIVNDDATMNKALGMEYVFGMNFQNQSSVKFIGKISKYEI</sequence>
<evidence type="ECO:0000256" key="2">
    <source>
        <dbReference type="ARBA" id="ARBA00023125"/>
    </source>
</evidence>
<reference evidence="6" key="1">
    <citation type="submission" date="2016-09" db="EMBL/GenBank/DDBJ databases">
        <title>Draft genome sequence of a novel species of the family Streptococcaceae isolated from flowers.</title>
        <authorList>
            <person name="Chuah L.-O."/>
            <person name="Yap K.-P."/>
            <person name="Thong K.L."/>
            <person name="Liong M.T."/>
            <person name="Ahmad R."/>
            <person name="Rusul G."/>
        </authorList>
    </citation>
    <scope>NUCLEOTIDE SEQUENCE [LARGE SCALE GENOMIC DNA]</scope>
    <source>
        <strain evidence="6">HibF3</strain>
    </source>
</reference>
<evidence type="ECO:0000313" key="5">
    <source>
        <dbReference type="EMBL" id="OFI45726.1"/>
    </source>
</evidence>
<dbReference type="Gene3D" id="1.10.260.40">
    <property type="entry name" value="lambda repressor-like DNA-binding domains"/>
    <property type="match status" value="1"/>
</dbReference>
<comment type="caution">
    <text evidence="5">The sequence shown here is derived from an EMBL/GenBank/DDBJ whole genome shotgun (WGS) entry which is preliminary data.</text>
</comment>
<name>A0A9Q5JE72_9LACT</name>
<feature type="domain" description="HTH cro/C1-type" evidence="4">
    <location>
        <begin position="14"/>
        <end position="68"/>
    </location>
</feature>
<dbReference type="CDD" id="cd06462">
    <property type="entry name" value="Peptidase_S24_S26"/>
    <property type="match status" value="1"/>
</dbReference>
<proteinExistence type="predicted"/>
<keyword evidence="1" id="KW-0805">Transcription regulation</keyword>
<dbReference type="EMBL" id="MKIQ01000031">
    <property type="protein sequence ID" value="OFI45726.1"/>
    <property type="molecule type" value="Genomic_DNA"/>
</dbReference>
<evidence type="ECO:0000256" key="1">
    <source>
        <dbReference type="ARBA" id="ARBA00023015"/>
    </source>
</evidence>
<dbReference type="PANTHER" id="PTHR40661:SF1">
    <property type="entry name" value="HTH CRO_C1-TYPE DOMAIN-CONTAINING PROTEIN"/>
    <property type="match status" value="1"/>
</dbReference>
<dbReference type="PROSITE" id="PS50943">
    <property type="entry name" value="HTH_CROC1"/>
    <property type="match status" value="1"/>
</dbReference>
<dbReference type="SUPFAM" id="SSF51306">
    <property type="entry name" value="LexA/Signal peptidase"/>
    <property type="match status" value="1"/>
</dbReference>
<evidence type="ECO:0000313" key="6">
    <source>
        <dbReference type="Proteomes" id="UP000177273"/>
    </source>
</evidence>
<dbReference type="InterPro" id="IPR015927">
    <property type="entry name" value="Peptidase_S24_S26A/B/C"/>
</dbReference>
<dbReference type="AlphaFoldDB" id="A0A9Q5JE72"/>
<dbReference type="PANTHER" id="PTHR40661">
    <property type="match status" value="1"/>
</dbReference>
<dbReference type="Pfam" id="PF00717">
    <property type="entry name" value="Peptidase_S24"/>
    <property type="match status" value="1"/>
</dbReference>
<dbReference type="GO" id="GO:0003677">
    <property type="term" value="F:DNA binding"/>
    <property type="evidence" value="ECO:0007669"/>
    <property type="project" value="UniProtKB-KW"/>
</dbReference>